<dbReference type="AlphaFoldDB" id="A0A2T6BHV2"/>
<keyword evidence="3" id="KW-0963">Cytoplasm</keyword>
<evidence type="ECO:0000256" key="1">
    <source>
        <dbReference type="ARBA" id="ARBA00022988"/>
    </source>
</evidence>
<sequence length="214" mass="22469">MGTGAPSGTPTTIPMTDYLTLTQWLSPAFPVGSFAYSHGLERAIDAGDVSDAAGLQAWLTGVLRFGAGRSDAVLLKRAMAGADVADLTIALCASKEREDETMAQGRAFLAATNGIYGENLPDMAFPVAVGTVAQRLSLSPEEVAKLYLHAFASNLVSVAVRFVPLGQTEGQAVLSALHEVIAEVAAETEIWTGALGADIAAMEHEVMETRVFRT</sequence>
<dbReference type="Pfam" id="PF01730">
    <property type="entry name" value="UreF"/>
    <property type="match status" value="1"/>
</dbReference>
<gene>
    <name evidence="3" type="primary">ureF</name>
    <name evidence="4" type="ORF">C8N43_0280</name>
</gene>
<dbReference type="HAMAP" id="MF_01385">
    <property type="entry name" value="UreF"/>
    <property type="match status" value="1"/>
</dbReference>
<comment type="caution">
    <text evidence="4">The sequence shown here is derived from an EMBL/GenBank/DDBJ whole genome shotgun (WGS) entry which is preliminary data.</text>
</comment>
<keyword evidence="5" id="KW-1185">Reference proteome</keyword>
<keyword evidence="1 3" id="KW-0996">Nickel insertion</keyword>
<accession>A0A2T6BHV2</accession>
<evidence type="ECO:0000313" key="4">
    <source>
        <dbReference type="EMBL" id="PTX55641.1"/>
    </source>
</evidence>
<comment type="function">
    <text evidence="3">Required for maturation of urease via the functional incorporation of the urease nickel metallocenter.</text>
</comment>
<evidence type="ECO:0000256" key="2">
    <source>
        <dbReference type="ARBA" id="ARBA00023186"/>
    </source>
</evidence>
<dbReference type="Proteomes" id="UP000243978">
    <property type="component" value="Unassembled WGS sequence"/>
</dbReference>
<organism evidence="4 5">
    <name type="scientific">Litoreibacter ponti</name>
    <dbReference type="NCBI Taxonomy" id="1510457"/>
    <lineage>
        <taxon>Bacteria</taxon>
        <taxon>Pseudomonadati</taxon>
        <taxon>Pseudomonadota</taxon>
        <taxon>Alphaproteobacteria</taxon>
        <taxon>Rhodobacterales</taxon>
        <taxon>Roseobacteraceae</taxon>
        <taxon>Litoreibacter</taxon>
    </lineage>
</organism>
<dbReference type="GO" id="GO:0005737">
    <property type="term" value="C:cytoplasm"/>
    <property type="evidence" value="ECO:0007669"/>
    <property type="project" value="UniProtKB-SubCell"/>
</dbReference>
<dbReference type="InterPro" id="IPR038277">
    <property type="entry name" value="UreF_sf"/>
</dbReference>
<dbReference type="Gene3D" id="1.10.4190.10">
    <property type="entry name" value="Urease accessory protein UreF"/>
    <property type="match status" value="1"/>
</dbReference>
<reference evidence="4 5" key="1">
    <citation type="submission" date="2018-04" db="EMBL/GenBank/DDBJ databases">
        <title>Genomic Encyclopedia of Archaeal and Bacterial Type Strains, Phase II (KMG-II): from individual species to whole genera.</title>
        <authorList>
            <person name="Goeker M."/>
        </authorList>
    </citation>
    <scope>NUCLEOTIDE SEQUENCE [LARGE SCALE GENOMIC DNA]</scope>
    <source>
        <strain evidence="4 5">DSM 100977</strain>
    </source>
</reference>
<name>A0A2T6BHV2_9RHOB</name>
<evidence type="ECO:0000256" key="3">
    <source>
        <dbReference type="HAMAP-Rule" id="MF_01385"/>
    </source>
</evidence>
<dbReference type="PIRSF" id="PIRSF009467">
    <property type="entry name" value="Ureas_acces_UreF"/>
    <property type="match status" value="1"/>
</dbReference>
<dbReference type="GO" id="GO:0016151">
    <property type="term" value="F:nickel cation binding"/>
    <property type="evidence" value="ECO:0007669"/>
    <property type="project" value="UniProtKB-UniRule"/>
</dbReference>
<comment type="subcellular location">
    <subcellularLocation>
        <location evidence="3">Cytoplasm</location>
    </subcellularLocation>
</comment>
<comment type="similarity">
    <text evidence="3">Belongs to the UreF family.</text>
</comment>
<dbReference type="InterPro" id="IPR002639">
    <property type="entry name" value="UreF"/>
</dbReference>
<protein>
    <recommendedName>
        <fullName evidence="3">Urease accessory protein UreF</fullName>
    </recommendedName>
</protein>
<evidence type="ECO:0000313" key="5">
    <source>
        <dbReference type="Proteomes" id="UP000243978"/>
    </source>
</evidence>
<proteinExistence type="inferred from homology"/>
<dbReference type="PANTHER" id="PTHR33620:SF1">
    <property type="entry name" value="UREASE ACCESSORY PROTEIN F"/>
    <property type="match status" value="1"/>
</dbReference>
<dbReference type="EMBL" id="QBKS01000001">
    <property type="protein sequence ID" value="PTX55641.1"/>
    <property type="molecule type" value="Genomic_DNA"/>
</dbReference>
<keyword evidence="2 3" id="KW-0143">Chaperone</keyword>
<dbReference type="PANTHER" id="PTHR33620">
    <property type="entry name" value="UREASE ACCESSORY PROTEIN F"/>
    <property type="match status" value="1"/>
</dbReference>
<comment type="subunit">
    <text evidence="3">UreD, UreF and UreG form a complex that acts as a GTP-hydrolysis-dependent molecular chaperone, activating the urease apoprotein by helping to assemble the nickel containing metallocenter of UreC. The UreE protein probably delivers the nickel.</text>
</comment>